<protein>
    <submittedName>
        <fullName evidence="5">Uncharacterized protein</fullName>
    </submittedName>
</protein>
<reference evidence="5" key="2">
    <citation type="submission" date="2020-10" db="UniProtKB">
        <authorList>
            <consortium name="WormBaseParasite"/>
        </authorList>
    </citation>
    <scope>IDENTIFICATION</scope>
</reference>
<reference evidence="4" key="1">
    <citation type="journal article" date="2013" name="Genetics">
        <title>The draft genome and transcriptome of Panagrellus redivivus are shaped by the harsh demands of a free-living lifestyle.</title>
        <authorList>
            <person name="Srinivasan J."/>
            <person name="Dillman A.R."/>
            <person name="Macchietto M.G."/>
            <person name="Heikkinen L."/>
            <person name="Lakso M."/>
            <person name="Fracchia K.M."/>
            <person name="Antoshechkin I."/>
            <person name="Mortazavi A."/>
            <person name="Wong G."/>
            <person name="Sternberg P.W."/>
        </authorList>
    </citation>
    <scope>NUCLEOTIDE SEQUENCE [LARGE SCALE GENOMIC DNA]</scope>
    <source>
        <strain evidence="4">MT8872</strain>
    </source>
</reference>
<feature type="compositionally biased region" description="Polar residues" evidence="1">
    <location>
        <begin position="316"/>
        <end position="328"/>
    </location>
</feature>
<keyword evidence="2" id="KW-0472">Membrane</keyword>
<feature type="compositionally biased region" description="Basic and acidic residues" evidence="1">
    <location>
        <begin position="341"/>
        <end position="355"/>
    </location>
</feature>
<accession>A0A7E4VVD3</accession>
<dbReference type="AlphaFoldDB" id="A0A7E4VVD3"/>
<organism evidence="4 5">
    <name type="scientific">Panagrellus redivivus</name>
    <name type="common">Microworm</name>
    <dbReference type="NCBI Taxonomy" id="6233"/>
    <lineage>
        <taxon>Eukaryota</taxon>
        <taxon>Metazoa</taxon>
        <taxon>Ecdysozoa</taxon>
        <taxon>Nematoda</taxon>
        <taxon>Chromadorea</taxon>
        <taxon>Rhabditida</taxon>
        <taxon>Tylenchina</taxon>
        <taxon>Panagrolaimomorpha</taxon>
        <taxon>Panagrolaimoidea</taxon>
        <taxon>Panagrolaimidae</taxon>
        <taxon>Panagrellus</taxon>
    </lineage>
</organism>
<proteinExistence type="predicted"/>
<evidence type="ECO:0000256" key="2">
    <source>
        <dbReference type="SAM" id="Phobius"/>
    </source>
</evidence>
<keyword evidence="2" id="KW-0812">Transmembrane</keyword>
<keyword evidence="3" id="KW-0732">Signal</keyword>
<evidence type="ECO:0000256" key="1">
    <source>
        <dbReference type="SAM" id="MobiDB-lite"/>
    </source>
</evidence>
<feature type="region of interest" description="Disordered" evidence="1">
    <location>
        <begin position="297"/>
        <end position="386"/>
    </location>
</feature>
<name>A0A7E4VVD3_PANRE</name>
<keyword evidence="4" id="KW-1185">Reference proteome</keyword>
<dbReference type="WBParaSite" id="Pan_g2858.t1">
    <property type="protein sequence ID" value="Pan_g2858.t1"/>
    <property type="gene ID" value="Pan_g2858"/>
</dbReference>
<evidence type="ECO:0000313" key="5">
    <source>
        <dbReference type="WBParaSite" id="Pan_g2858.t1"/>
    </source>
</evidence>
<dbReference type="Proteomes" id="UP000492821">
    <property type="component" value="Unassembled WGS sequence"/>
</dbReference>
<keyword evidence="2" id="KW-1133">Transmembrane helix</keyword>
<feature type="chain" id="PRO_5028944543" evidence="3">
    <location>
        <begin position="22"/>
        <end position="386"/>
    </location>
</feature>
<feature type="transmembrane region" description="Helical" evidence="2">
    <location>
        <begin position="253"/>
        <end position="277"/>
    </location>
</feature>
<evidence type="ECO:0000256" key="3">
    <source>
        <dbReference type="SAM" id="SignalP"/>
    </source>
</evidence>
<sequence length="386" mass="43363">MRICPVYSYLYLLLLSWKGGCWRTLKYATIAEFDPVSLIPDQKWHFFEICPDDGEHFAADLTPNAPVLRYCVIDEVFRVYITKGQPSFELLVLLRHANGEHLINLTVNDDDVYFNNKFLFKCIHWLVPDNRTELYIRTDKRGFLLWADAELHGLIEIGNGPNKNPKYEWLYVTVNNRRCYEAKAKVVVGNVRFTILRRWTGWPLEDYDDTFFETTTTTTTTVAITTTNVPEENDEYQGGETTSSSTVNKASTMLGLIYAACGILVLIAAAMLFFLGFRFGRCFARKRALKTGLLKSGVKESNASEPGSDTGAITPDASNNQAETSTMPTKAMASIPTTKTNTEKNPVHAKSDKPRTPITPTTKDEVEASAVPTEPLLISKTSNRTV</sequence>
<feature type="signal peptide" evidence="3">
    <location>
        <begin position="1"/>
        <end position="21"/>
    </location>
</feature>
<evidence type="ECO:0000313" key="4">
    <source>
        <dbReference type="Proteomes" id="UP000492821"/>
    </source>
</evidence>